<dbReference type="SUPFAM" id="SSF47781">
    <property type="entry name" value="RuvA domain 2-like"/>
    <property type="match status" value="1"/>
</dbReference>
<gene>
    <name evidence="9" type="primary">radC</name>
    <name evidence="9" type="ORF">QJ521_00120</name>
</gene>
<keyword evidence="2" id="KW-0645">Protease</keyword>
<dbReference type="Pfam" id="PF20582">
    <property type="entry name" value="UPF0758_N"/>
    <property type="match status" value="1"/>
</dbReference>
<feature type="domain" description="MPN" evidence="8">
    <location>
        <begin position="103"/>
        <end position="225"/>
    </location>
</feature>
<dbReference type="NCBIfam" id="TIGR00608">
    <property type="entry name" value="radc"/>
    <property type="match status" value="1"/>
</dbReference>
<proteinExistence type="inferred from homology"/>
<dbReference type="Proteomes" id="UP001431532">
    <property type="component" value="Unassembled WGS sequence"/>
</dbReference>
<evidence type="ECO:0000256" key="7">
    <source>
        <dbReference type="RuleBase" id="RU003797"/>
    </source>
</evidence>
<dbReference type="EMBL" id="JASCXW010000001">
    <property type="protein sequence ID" value="MDI6451953.1"/>
    <property type="molecule type" value="Genomic_DNA"/>
</dbReference>
<dbReference type="CDD" id="cd08071">
    <property type="entry name" value="MPN_DUF2466"/>
    <property type="match status" value="1"/>
</dbReference>
<name>A0AAW6U7B3_9MOLU</name>
<organism evidence="9 10">
    <name type="scientific">Peloplasma aerotolerans</name>
    <dbReference type="NCBI Taxonomy" id="3044389"/>
    <lineage>
        <taxon>Bacteria</taxon>
        <taxon>Bacillati</taxon>
        <taxon>Mycoplasmatota</taxon>
        <taxon>Mollicutes</taxon>
        <taxon>Acholeplasmatales</taxon>
        <taxon>Acholeplasmataceae</taxon>
        <taxon>Peloplasma</taxon>
    </lineage>
</organism>
<dbReference type="InterPro" id="IPR001405">
    <property type="entry name" value="UPF0758"/>
</dbReference>
<dbReference type="PROSITE" id="PS51450">
    <property type="entry name" value="LRR"/>
    <property type="match status" value="1"/>
</dbReference>
<dbReference type="NCBIfam" id="NF000642">
    <property type="entry name" value="PRK00024.1"/>
    <property type="match status" value="1"/>
</dbReference>
<evidence type="ECO:0000259" key="8">
    <source>
        <dbReference type="PROSITE" id="PS50249"/>
    </source>
</evidence>
<dbReference type="GO" id="GO:0008237">
    <property type="term" value="F:metallopeptidase activity"/>
    <property type="evidence" value="ECO:0007669"/>
    <property type="project" value="UniProtKB-KW"/>
</dbReference>
<keyword evidence="5" id="KW-0862">Zinc</keyword>
<dbReference type="PROSITE" id="PS50249">
    <property type="entry name" value="MPN"/>
    <property type="match status" value="1"/>
</dbReference>
<evidence type="ECO:0000313" key="9">
    <source>
        <dbReference type="EMBL" id="MDI6451953.1"/>
    </source>
</evidence>
<comment type="caution">
    <text evidence="9">The sequence shown here is derived from an EMBL/GenBank/DDBJ whole genome shotgun (WGS) entry which is preliminary data.</text>
</comment>
<dbReference type="Pfam" id="PF04002">
    <property type="entry name" value="RadC"/>
    <property type="match status" value="1"/>
</dbReference>
<dbReference type="Gene3D" id="3.40.140.10">
    <property type="entry name" value="Cytidine Deaminase, domain 2"/>
    <property type="match status" value="1"/>
</dbReference>
<evidence type="ECO:0000313" key="10">
    <source>
        <dbReference type="Proteomes" id="UP001431532"/>
    </source>
</evidence>
<dbReference type="GO" id="GO:0046872">
    <property type="term" value="F:metal ion binding"/>
    <property type="evidence" value="ECO:0007669"/>
    <property type="project" value="UniProtKB-KW"/>
</dbReference>
<keyword evidence="3" id="KW-0479">Metal-binding</keyword>
<evidence type="ECO:0000256" key="3">
    <source>
        <dbReference type="ARBA" id="ARBA00022723"/>
    </source>
</evidence>
<dbReference type="PROSITE" id="PS01302">
    <property type="entry name" value="UPF0758"/>
    <property type="match status" value="1"/>
</dbReference>
<dbReference type="Gene3D" id="1.10.150.20">
    <property type="entry name" value="5' to 3' exonuclease, C-terminal subdomain"/>
    <property type="match status" value="1"/>
</dbReference>
<keyword evidence="10" id="KW-1185">Reference proteome</keyword>
<evidence type="ECO:0000256" key="2">
    <source>
        <dbReference type="ARBA" id="ARBA00022670"/>
    </source>
</evidence>
<keyword evidence="4" id="KW-0378">Hydrolase</keyword>
<dbReference type="InterPro" id="IPR037518">
    <property type="entry name" value="MPN"/>
</dbReference>
<evidence type="ECO:0000256" key="4">
    <source>
        <dbReference type="ARBA" id="ARBA00022801"/>
    </source>
</evidence>
<dbReference type="GO" id="GO:0006508">
    <property type="term" value="P:proteolysis"/>
    <property type="evidence" value="ECO:0007669"/>
    <property type="project" value="UniProtKB-KW"/>
</dbReference>
<dbReference type="PANTHER" id="PTHR30471:SF3">
    <property type="entry name" value="UPF0758 PROTEIN YEES-RELATED"/>
    <property type="match status" value="1"/>
</dbReference>
<dbReference type="RefSeq" id="WP_282838334.1">
    <property type="nucleotide sequence ID" value="NZ_JASCXW010000001.1"/>
</dbReference>
<dbReference type="InterPro" id="IPR020891">
    <property type="entry name" value="UPF0758_CS"/>
</dbReference>
<sequence>MYLVKEMPKEERPRERLLAYGANALSNEELLAILLRTGRKDLSVLELSKNVLYHLESLEDLKRMTVQELLQVKGIKEAKATTIIAAIELGKRLSNLNREKKSLIQSPYDVYMLLHHELSHLEQEHFICIYLNTKSEVIKKDTIFIGTINQTLIHPREIYKHAIKLSAAAVLFVHNHPSGDSTPSKADIKATTSLMEASTIMGIDLIDHIIIGHHEYYSLKEQKKTKI</sequence>
<evidence type="ECO:0000256" key="1">
    <source>
        <dbReference type="ARBA" id="ARBA00010243"/>
    </source>
</evidence>
<reference evidence="9" key="1">
    <citation type="submission" date="2023-05" db="EMBL/GenBank/DDBJ databases">
        <title>Mariniplasma microaerophilum sp. nov., a novel anaerobic mollicute isolated from terrestrial mud volcano, Taman Peninsula, Russia.</title>
        <authorList>
            <person name="Khomyakova M.A."/>
            <person name="Merkel A.Y."/>
            <person name="Slobodkin A.I."/>
        </authorList>
    </citation>
    <scope>NUCLEOTIDE SEQUENCE</scope>
    <source>
        <strain evidence="9">M4Ah</strain>
    </source>
</reference>
<accession>A0AAW6U7B3</accession>
<dbReference type="InterPro" id="IPR010994">
    <property type="entry name" value="RuvA_2-like"/>
</dbReference>
<comment type="similarity">
    <text evidence="1 7">Belongs to the UPF0758 family.</text>
</comment>
<evidence type="ECO:0000256" key="5">
    <source>
        <dbReference type="ARBA" id="ARBA00022833"/>
    </source>
</evidence>
<dbReference type="AlphaFoldDB" id="A0AAW6U7B3"/>
<evidence type="ECO:0000256" key="6">
    <source>
        <dbReference type="ARBA" id="ARBA00023049"/>
    </source>
</evidence>
<dbReference type="PANTHER" id="PTHR30471">
    <property type="entry name" value="DNA REPAIR PROTEIN RADC"/>
    <property type="match status" value="1"/>
</dbReference>
<protein>
    <submittedName>
        <fullName evidence="9">DNA repair protein RadC</fullName>
    </submittedName>
</protein>
<dbReference type="InterPro" id="IPR046778">
    <property type="entry name" value="UPF0758_N"/>
</dbReference>
<dbReference type="InterPro" id="IPR001611">
    <property type="entry name" value="Leu-rich_rpt"/>
</dbReference>
<keyword evidence="6" id="KW-0482">Metalloprotease</keyword>
<dbReference type="InterPro" id="IPR025657">
    <property type="entry name" value="RadC_JAB"/>
</dbReference>